<evidence type="ECO:0000313" key="2">
    <source>
        <dbReference type="EMBL" id="CBH74407.1"/>
    </source>
</evidence>
<dbReference type="GO" id="GO:0004803">
    <property type="term" value="F:transposase activity"/>
    <property type="evidence" value="ECO:0007669"/>
    <property type="project" value="InterPro"/>
</dbReference>
<sequence length="136" mass="14528">MASTKVPSPRAPGRRWPLAEKRRIVELTLRPGASIQAIAQEQGIHPTSLSHWRTLYRAGKLDMPPTSLVRDAMARATFLPVSIAPAVRGSQPNLRHPGTCGGDVLHLTLVSGATLRIETGALDAGLLCALVAALQR</sequence>
<reference evidence="1" key="1">
    <citation type="submission" date="2009-10" db="EMBL/GenBank/DDBJ databases">
        <title>Diversity of trophic interactions inside an arsenic-rich microbial ecosystem.</title>
        <authorList>
            <person name="Bertin P.N."/>
            <person name="Heinrich-Salmeron A."/>
            <person name="Pelletier E."/>
            <person name="Goulhen-Chollet F."/>
            <person name="Arsene-Ploetze F."/>
            <person name="Gallien S."/>
            <person name="Calteau A."/>
            <person name="Vallenet D."/>
            <person name="Casiot C."/>
            <person name="Chane-Woon-Ming B."/>
            <person name="Giloteaux L."/>
            <person name="Barakat M."/>
            <person name="Bonnefoy V."/>
            <person name="Bruneel O."/>
            <person name="Chandler M."/>
            <person name="Cleiss J."/>
            <person name="Duran R."/>
            <person name="Elbaz-Poulichet F."/>
            <person name="Fonknechten N."/>
            <person name="Lauga B."/>
            <person name="Mornico D."/>
            <person name="Ortet P."/>
            <person name="Schaeffer C."/>
            <person name="Siguier P."/>
            <person name="Alexander Thil Smith A."/>
            <person name="Van Dorsselaer A."/>
            <person name="Weissenbach J."/>
            <person name="Medigue C."/>
            <person name="Le Paslier D."/>
        </authorList>
    </citation>
    <scope>NUCLEOTIDE SEQUENCE</scope>
</reference>
<dbReference type="EMBL" id="CABL01000019">
    <property type="protein sequence ID" value="CBH76304.1"/>
    <property type="molecule type" value="Genomic_DNA"/>
</dbReference>
<dbReference type="EMBL" id="CABO01000034">
    <property type="protein sequence ID" value="CBI02322.1"/>
    <property type="molecule type" value="Genomic_DNA"/>
</dbReference>
<dbReference type="EMBL" id="CABL01000002">
    <property type="protein sequence ID" value="CBH74693.1"/>
    <property type="molecule type" value="Genomic_DNA"/>
</dbReference>
<evidence type="ECO:0000313" key="5">
    <source>
        <dbReference type="EMBL" id="CBI02322.1"/>
    </source>
</evidence>
<dbReference type="EMBL" id="CABL01000001">
    <property type="protein sequence ID" value="CBH74407.1"/>
    <property type="molecule type" value="Genomic_DNA"/>
</dbReference>
<proteinExistence type="predicted"/>
<dbReference type="SUPFAM" id="SSF48295">
    <property type="entry name" value="TrpR-like"/>
    <property type="match status" value="1"/>
</dbReference>
<dbReference type="AlphaFoldDB" id="E6PCP4"/>
<dbReference type="InterPro" id="IPR002514">
    <property type="entry name" value="Transposase_8"/>
</dbReference>
<dbReference type="Gene3D" id="1.10.10.60">
    <property type="entry name" value="Homeodomain-like"/>
    <property type="match status" value="1"/>
</dbReference>
<dbReference type="GO" id="GO:0043565">
    <property type="term" value="F:sequence-specific DNA binding"/>
    <property type="evidence" value="ECO:0007669"/>
    <property type="project" value="InterPro"/>
</dbReference>
<dbReference type="InterPro" id="IPR010921">
    <property type="entry name" value="Trp_repressor/repl_initiator"/>
</dbReference>
<evidence type="ECO:0000313" key="1">
    <source>
        <dbReference type="EMBL" id="CBH74228.1"/>
    </source>
</evidence>
<evidence type="ECO:0000313" key="4">
    <source>
        <dbReference type="EMBL" id="CBH76304.1"/>
    </source>
</evidence>
<dbReference type="Pfam" id="PF01527">
    <property type="entry name" value="HTH_Tnp_1"/>
    <property type="match status" value="1"/>
</dbReference>
<gene>
    <name evidence="4" type="ORF">CARN1_0784</name>
    <name evidence="3" type="ORF">CARN1_1796</name>
    <name evidence="1" type="ORF">CARN1_2115</name>
    <name evidence="2" type="ORF">CARN1_2294</name>
    <name evidence="5" type="ORF">CARN4_1029</name>
</gene>
<organism evidence="1">
    <name type="scientific">mine drainage metagenome</name>
    <dbReference type="NCBI Taxonomy" id="410659"/>
    <lineage>
        <taxon>unclassified sequences</taxon>
        <taxon>metagenomes</taxon>
        <taxon>ecological metagenomes</taxon>
    </lineage>
</organism>
<evidence type="ECO:0000313" key="3">
    <source>
        <dbReference type="EMBL" id="CBH74693.1"/>
    </source>
</evidence>
<dbReference type="EMBL" id="CABL01000001">
    <property type="protein sequence ID" value="CBH74228.1"/>
    <property type="molecule type" value="Genomic_DNA"/>
</dbReference>
<protein>
    <submittedName>
        <fullName evidence="1">ORFA of ISCARN48, IS66 family</fullName>
    </submittedName>
</protein>
<comment type="caution">
    <text evidence="1">The sequence shown here is derived from an EMBL/GenBank/DDBJ whole genome shotgun (WGS) entry which is preliminary data.</text>
</comment>
<name>E6PCP4_9ZZZZ</name>
<accession>E6PCP4</accession>
<dbReference type="GO" id="GO:0006313">
    <property type="term" value="P:DNA transposition"/>
    <property type="evidence" value="ECO:0007669"/>
    <property type="project" value="InterPro"/>
</dbReference>